<dbReference type="InterPro" id="IPR000182">
    <property type="entry name" value="GNAT_dom"/>
</dbReference>
<dbReference type="InterPro" id="IPR016181">
    <property type="entry name" value="Acyl_CoA_acyltransferase"/>
</dbReference>
<keyword evidence="2" id="KW-0808">Transferase</keyword>
<gene>
    <name evidence="2" type="ORF">Harman_10030</name>
</gene>
<dbReference type="Gene3D" id="3.40.630.30">
    <property type="match status" value="1"/>
</dbReference>
<dbReference type="AlphaFoldDB" id="A0A4C2EEX2"/>
<comment type="caution">
    <text evidence="2">The sequence shown here is derived from an EMBL/GenBank/DDBJ whole genome shotgun (WGS) entry which is preliminary data.</text>
</comment>
<protein>
    <submittedName>
        <fullName evidence="2">N-acetyltransferase</fullName>
    </submittedName>
</protein>
<dbReference type="SUPFAM" id="SSF46785">
    <property type="entry name" value="Winged helix' DNA-binding domain"/>
    <property type="match status" value="1"/>
</dbReference>
<evidence type="ECO:0000259" key="1">
    <source>
        <dbReference type="PROSITE" id="PS51186"/>
    </source>
</evidence>
<dbReference type="Gene3D" id="1.10.10.10">
    <property type="entry name" value="Winged helix-like DNA-binding domain superfamily/Winged helix DNA-binding domain"/>
    <property type="match status" value="1"/>
</dbReference>
<dbReference type="SUPFAM" id="SSF55729">
    <property type="entry name" value="Acyl-CoA N-acyltransferases (Nat)"/>
    <property type="match status" value="1"/>
</dbReference>
<dbReference type="Pfam" id="PF00583">
    <property type="entry name" value="Acetyltransf_1"/>
    <property type="match status" value="1"/>
</dbReference>
<reference evidence="2 3" key="1">
    <citation type="submission" date="2019-02" db="EMBL/GenBank/DDBJ databases">
        <title>Haloarcula mannanilyticum sp. nov., a mannan degrading haloarchaeon isolated from commercial salt.</title>
        <authorList>
            <person name="Enomoto S."/>
            <person name="Shimane Y."/>
            <person name="Kamekura M."/>
            <person name="Ito T."/>
            <person name="Moriya O."/>
            <person name="Ihara K."/>
            <person name="Takahashi-Ando N."/>
            <person name="Fukushima Y."/>
            <person name="Yoshida Y."/>
            <person name="Usama R."/>
            <person name="Takai K."/>
            <person name="Minegishi H."/>
        </authorList>
    </citation>
    <scope>NUCLEOTIDE SEQUENCE [LARGE SCALE GENOMIC DNA]</scope>
    <source>
        <strain evidence="2 3">MD130-1</strain>
    </source>
</reference>
<name>A0A4C2EEX2_9EURY</name>
<keyword evidence="3" id="KW-1185">Reference proteome</keyword>
<evidence type="ECO:0000313" key="2">
    <source>
        <dbReference type="EMBL" id="GCF13068.1"/>
    </source>
</evidence>
<dbReference type="Proteomes" id="UP000304382">
    <property type="component" value="Unassembled WGS sequence"/>
</dbReference>
<organism evidence="2 3">
    <name type="scientific">Haloarcula mannanilytica</name>
    <dbReference type="NCBI Taxonomy" id="2509225"/>
    <lineage>
        <taxon>Archaea</taxon>
        <taxon>Methanobacteriati</taxon>
        <taxon>Methanobacteriota</taxon>
        <taxon>Stenosarchaea group</taxon>
        <taxon>Halobacteria</taxon>
        <taxon>Halobacteriales</taxon>
        <taxon>Haloarculaceae</taxon>
        <taxon>Haloarcula</taxon>
    </lineage>
</organism>
<dbReference type="InterPro" id="IPR036390">
    <property type="entry name" value="WH_DNA-bd_sf"/>
</dbReference>
<dbReference type="CDD" id="cd04301">
    <property type="entry name" value="NAT_SF"/>
    <property type="match status" value="1"/>
</dbReference>
<dbReference type="RefSeq" id="WP_137682706.1">
    <property type="nucleotide sequence ID" value="NZ_BIXZ01000001.1"/>
</dbReference>
<dbReference type="OrthoDB" id="55684at2157"/>
<dbReference type="InterPro" id="IPR036388">
    <property type="entry name" value="WH-like_DNA-bd_sf"/>
</dbReference>
<dbReference type="PANTHER" id="PTHR43072">
    <property type="entry name" value="N-ACETYLTRANSFERASE"/>
    <property type="match status" value="1"/>
</dbReference>
<sequence>MPSPTDLELGGDRSDVYRFVERNGPVAPAEVAEAISVDPERFQHHLSILKRDDLIETTEDGKLTVALHQGETAEHYEAGVSYEIRPSRPSDLSGVVGTIREVTSEEPYLAAAGVAEQLAYENTLVRWGPNRCRIVFVATVDDDVVGWAHVSMSEVAELSSTAELTLGVMETYRRHGIGSHLLHRGVEWAASRGCRKVYNSLPATNERAIDFLKAAGWTVEAVRDDHYEIRGELVDEVMLARRFDDSRE</sequence>
<dbReference type="EMBL" id="BIXZ01000001">
    <property type="protein sequence ID" value="GCF13068.1"/>
    <property type="molecule type" value="Genomic_DNA"/>
</dbReference>
<feature type="domain" description="N-acetyltransferase" evidence="1">
    <location>
        <begin position="82"/>
        <end position="240"/>
    </location>
</feature>
<dbReference type="GO" id="GO:0016747">
    <property type="term" value="F:acyltransferase activity, transferring groups other than amino-acyl groups"/>
    <property type="evidence" value="ECO:0007669"/>
    <property type="project" value="InterPro"/>
</dbReference>
<dbReference type="PANTHER" id="PTHR43072:SF52">
    <property type="entry name" value="GCN5-RELATED N-ACETYLTRANSFERASE"/>
    <property type="match status" value="1"/>
</dbReference>
<dbReference type="PROSITE" id="PS51186">
    <property type="entry name" value="GNAT"/>
    <property type="match status" value="1"/>
</dbReference>
<proteinExistence type="predicted"/>
<evidence type="ECO:0000313" key="3">
    <source>
        <dbReference type="Proteomes" id="UP000304382"/>
    </source>
</evidence>
<accession>A0A4C2EEX2</accession>